<evidence type="ECO:0000313" key="1">
    <source>
        <dbReference type="EMBL" id="MCD9640984.1"/>
    </source>
</evidence>
<protein>
    <submittedName>
        <fullName evidence="1">Uncharacterized protein</fullName>
    </submittedName>
</protein>
<evidence type="ECO:0000313" key="2">
    <source>
        <dbReference type="Proteomes" id="UP000823775"/>
    </source>
</evidence>
<organism evidence="1 2">
    <name type="scientific">Datura stramonium</name>
    <name type="common">Jimsonweed</name>
    <name type="synonym">Common thornapple</name>
    <dbReference type="NCBI Taxonomy" id="4076"/>
    <lineage>
        <taxon>Eukaryota</taxon>
        <taxon>Viridiplantae</taxon>
        <taxon>Streptophyta</taxon>
        <taxon>Embryophyta</taxon>
        <taxon>Tracheophyta</taxon>
        <taxon>Spermatophyta</taxon>
        <taxon>Magnoliopsida</taxon>
        <taxon>eudicotyledons</taxon>
        <taxon>Gunneridae</taxon>
        <taxon>Pentapetalae</taxon>
        <taxon>asterids</taxon>
        <taxon>lamiids</taxon>
        <taxon>Solanales</taxon>
        <taxon>Solanaceae</taxon>
        <taxon>Solanoideae</taxon>
        <taxon>Datureae</taxon>
        <taxon>Datura</taxon>
    </lineage>
</organism>
<dbReference type="EMBL" id="JACEIK010003254">
    <property type="protein sequence ID" value="MCD9640984.1"/>
    <property type="molecule type" value="Genomic_DNA"/>
</dbReference>
<dbReference type="Proteomes" id="UP000823775">
    <property type="component" value="Unassembled WGS sequence"/>
</dbReference>
<sequence>MNDLVLSKEYIEIGQNAPKFPCLMILPFPTSGVTCESQCSTVPHLTNAATSQ</sequence>
<proteinExistence type="predicted"/>
<accession>A0ABS8V2R7</accession>
<name>A0ABS8V2R7_DATST</name>
<feature type="non-terminal residue" evidence="1">
    <location>
        <position position="52"/>
    </location>
</feature>
<comment type="caution">
    <text evidence="1">The sequence shown here is derived from an EMBL/GenBank/DDBJ whole genome shotgun (WGS) entry which is preliminary data.</text>
</comment>
<keyword evidence="2" id="KW-1185">Reference proteome</keyword>
<gene>
    <name evidence="1" type="ORF">HAX54_026780</name>
</gene>
<reference evidence="1 2" key="1">
    <citation type="journal article" date="2021" name="BMC Genomics">
        <title>Datura genome reveals duplications of psychoactive alkaloid biosynthetic genes and high mutation rate following tissue culture.</title>
        <authorList>
            <person name="Rajewski A."/>
            <person name="Carter-House D."/>
            <person name="Stajich J."/>
            <person name="Litt A."/>
        </authorList>
    </citation>
    <scope>NUCLEOTIDE SEQUENCE [LARGE SCALE GENOMIC DNA]</scope>
    <source>
        <strain evidence="1">AR-01</strain>
    </source>
</reference>